<reference evidence="1" key="1">
    <citation type="submission" date="2018-01" db="EMBL/GenBank/DDBJ databases">
        <title>An insight into the sialome of Amazonian anophelines.</title>
        <authorList>
            <person name="Ribeiro J.M."/>
            <person name="Scarpassa V."/>
            <person name="Calvo E."/>
        </authorList>
    </citation>
    <scope>NUCLEOTIDE SEQUENCE</scope>
    <source>
        <tissue evidence="1">Salivary glands</tissue>
    </source>
</reference>
<dbReference type="EMBL" id="GGFK01014313">
    <property type="protein sequence ID" value="MBW47634.1"/>
    <property type="molecule type" value="Transcribed_RNA"/>
</dbReference>
<proteinExistence type="predicted"/>
<dbReference type="AlphaFoldDB" id="A0A2M4B3M0"/>
<organism evidence="1">
    <name type="scientific">Anopheles triannulatus</name>
    <dbReference type="NCBI Taxonomy" id="58253"/>
    <lineage>
        <taxon>Eukaryota</taxon>
        <taxon>Metazoa</taxon>
        <taxon>Ecdysozoa</taxon>
        <taxon>Arthropoda</taxon>
        <taxon>Hexapoda</taxon>
        <taxon>Insecta</taxon>
        <taxon>Pterygota</taxon>
        <taxon>Neoptera</taxon>
        <taxon>Endopterygota</taxon>
        <taxon>Diptera</taxon>
        <taxon>Nematocera</taxon>
        <taxon>Culicoidea</taxon>
        <taxon>Culicidae</taxon>
        <taxon>Anophelinae</taxon>
        <taxon>Anopheles</taxon>
    </lineage>
</organism>
<evidence type="ECO:0000313" key="1">
    <source>
        <dbReference type="EMBL" id="MBW47634.1"/>
    </source>
</evidence>
<protein>
    <submittedName>
        <fullName evidence="1">Putative secreted protein</fullName>
    </submittedName>
</protein>
<sequence>MLAMFFFFSLAAAVQIKARGRNWETHKHTGRLSSHFCRSGAAVPPLGRASWWPAGSHRKGIGYFAAR</sequence>
<name>A0A2M4B3M0_9DIPT</name>
<accession>A0A2M4B3M0</accession>